<sequence>MNYEPPSPEDLERLKNELGKSSGEMAELFGLANGRQWRRYLSTDKANKRDMGLHMLFFAMARLVLTPEDFERVLARVRKVGASVDLSADGEDLRSQD</sequence>
<proteinExistence type="predicted"/>
<organism evidence="1 2">
    <name type="scientific">Paraburkholderia phymatum</name>
    <dbReference type="NCBI Taxonomy" id="148447"/>
    <lineage>
        <taxon>Bacteria</taxon>
        <taxon>Pseudomonadati</taxon>
        <taxon>Pseudomonadota</taxon>
        <taxon>Betaproteobacteria</taxon>
        <taxon>Burkholderiales</taxon>
        <taxon>Burkholderiaceae</taxon>
        <taxon>Paraburkholderia</taxon>
    </lineage>
</organism>
<accession>A0ACC6U0U1</accession>
<dbReference type="Proteomes" id="UP001558850">
    <property type="component" value="Unassembled WGS sequence"/>
</dbReference>
<gene>
    <name evidence="1" type="ORF">AB4Y32_15870</name>
</gene>
<comment type="caution">
    <text evidence="1">The sequence shown here is derived from an EMBL/GenBank/DDBJ whole genome shotgun (WGS) entry which is preliminary data.</text>
</comment>
<dbReference type="EMBL" id="JBFRCH010000007">
    <property type="protein sequence ID" value="MEX3933253.1"/>
    <property type="molecule type" value="Genomic_DNA"/>
</dbReference>
<reference evidence="1" key="1">
    <citation type="submission" date="2024-07" db="EMBL/GenBank/DDBJ databases">
        <title>A survey of Mimosa microsymbionts across Brazilian biomes reveals a high diversity of Paraburkholderia nodulating endemic species, but also that Cupriavidus is common as a symbiont of widespread species.</title>
        <authorList>
            <person name="Rouws L."/>
            <person name="Barauna A."/>
            <person name="Beukes C."/>
            <person name="Rouws J.R.C."/>
            <person name="De Faria S.M."/>
            <person name="Gross E."/>
            <person name="Bueno Dos Reis Junior F."/>
            <person name="Simon M.F."/>
            <person name="Maluk M."/>
            <person name="Odee D.W."/>
            <person name="Kenicer G."/>
            <person name="Young J.P.W."/>
            <person name="Reis V.M."/>
            <person name="Zilli J."/>
            <person name="James E.K."/>
        </authorList>
    </citation>
    <scope>NUCLEOTIDE SEQUENCE</scope>
    <source>
        <strain evidence="1">EG181B</strain>
    </source>
</reference>
<protein>
    <submittedName>
        <fullName evidence="1">XRE family transcriptional regulator</fullName>
    </submittedName>
</protein>
<evidence type="ECO:0000313" key="1">
    <source>
        <dbReference type="EMBL" id="MEX3933253.1"/>
    </source>
</evidence>
<keyword evidence="2" id="KW-1185">Reference proteome</keyword>
<evidence type="ECO:0000313" key="2">
    <source>
        <dbReference type="Proteomes" id="UP001558850"/>
    </source>
</evidence>
<name>A0ACC6U0U1_9BURK</name>